<dbReference type="Gene3D" id="1.25.40.10">
    <property type="entry name" value="Tetratricopeptide repeat domain"/>
    <property type="match status" value="1"/>
</dbReference>
<dbReference type="Proteomes" id="UP000320085">
    <property type="component" value="Unassembled WGS sequence"/>
</dbReference>
<dbReference type="Pfam" id="PF12770">
    <property type="entry name" value="CHAT"/>
    <property type="match status" value="1"/>
</dbReference>
<dbReference type="InterPro" id="IPR011990">
    <property type="entry name" value="TPR-like_helical_dom_sf"/>
</dbReference>
<dbReference type="PANTHER" id="PTHR10098">
    <property type="entry name" value="RAPSYN-RELATED"/>
    <property type="match status" value="1"/>
</dbReference>
<feature type="domain" description="CHAT" evidence="2">
    <location>
        <begin position="626"/>
        <end position="970"/>
    </location>
</feature>
<dbReference type="AlphaFoldDB" id="A0A543PVY8"/>
<dbReference type="Pfam" id="PF13374">
    <property type="entry name" value="TPR_10"/>
    <property type="match status" value="1"/>
</dbReference>
<feature type="region of interest" description="Disordered" evidence="1">
    <location>
        <begin position="797"/>
        <end position="818"/>
    </location>
</feature>
<evidence type="ECO:0000313" key="3">
    <source>
        <dbReference type="EMBL" id="TQN48241.1"/>
    </source>
</evidence>
<sequence length="987" mass="104586">MAVETGEWLDELRAVCAEVAAGRARVDDVDARAREVPADDLFVAANVLGAYDALLTLAGAVWDDADPDAGLAVLAIGGNIALLAQQVTGESAPVRTYARRLGRHGMQIAATNILRAAVEVGGPPLQGSPPLRPQLLNLLGDMLRELGDLRGAEEALVDGLADVPASESVGEQEGLRAALLNNLALVLQSRGDLTRAAELLREVVEIDHRLGVPAAELAVSVDNLGSVHREIADTRGPLWISDEFVNEATSSELGVADSYFEQAQALFRTALPDAAEDYAISLVNSAEIAVLRRDRESADSISAQAQRVDAEHALTRATSWLVRSMRGRVLADAGRHGDAIDLLRPWFDEIEGTAAAHEVPERALSVLLEAAAVAGDGELLERVARETLEIDDEMLDRALIGSSSRSARHQLRPVHHRTEAVVGACLPAASGGVLVDWLYDALLSRKGVLQERAGSAWVRGLAGSEVADEVRALRSELATLDLDGSEVRTVREARRRRVEAAERLDAAERALQRSVPGRAARRVHLAEVQATLDDATLLVDIVRERPPGPGSTAGYVAVLVRQHGPARFERLGTVDEVDDRLRRAALVHESRLPAGSGDLGAARRLTPVGREAEPAPPTFAGLTEGLLPLADHLERVSRVVVAPHGQWARVPLGLLPGVDGTPLIDSLEVSLVPSARWLVTGPAGPAERHPGQALVLGDADFDLGVSLVPGVRLEMRPTALPWTRAEAQEVGRVLGVAPRLGAEASRGALLTAVAPGILHVASHGTFIDAFASEREQREPRAQVIEARGDIVVTREPDEEEGMGWSPMGEAATSVDDPSARHRRRVQWLREVGPSEPSTRSALLLAGFTGWLAGAPTSPDIGTGVVTAAELALLDLEATELVVLSACETGVSAVDDVDGTVLGLRTAALAAGAGCCVASLWSVDDRVTAELMTTMYAAHADGHSWPAALRAAQLAVRGHHRDPFYWAAWVAEGGTRSAETPVPGVGGR</sequence>
<dbReference type="OrthoDB" id="4331905at2"/>
<dbReference type="PANTHER" id="PTHR10098:SF108">
    <property type="entry name" value="TETRATRICOPEPTIDE REPEAT PROTEIN 28"/>
    <property type="match status" value="1"/>
</dbReference>
<gene>
    <name evidence="3" type="ORF">FHX52_1372</name>
</gene>
<name>A0A543PVY8_9MICO</name>
<comment type="caution">
    <text evidence="3">The sequence shown here is derived from an EMBL/GenBank/DDBJ whole genome shotgun (WGS) entry which is preliminary data.</text>
</comment>
<protein>
    <submittedName>
        <fullName evidence="3">CHAT domain-containing protein</fullName>
    </submittedName>
</protein>
<organism evidence="3 4">
    <name type="scientific">Humibacillus xanthopallidus</name>
    <dbReference type="NCBI Taxonomy" id="412689"/>
    <lineage>
        <taxon>Bacteria</taxon>
        <taxon>Bacillati</taxon>
        <taxon>Actinomycetota</taxon>
        <taxon>Actinomycetes</taxon>
        <taxon>Micrococcales</taxon>
        <taxon>Intrasporangiaceae</taxon>
        <taxon>Humibacillus</taxon>
    </lineage>
</organism>
<proteinExistence type="predicted"/>
<dbReference type="EMBL" id="VFQF01000001">
    <property type="protein sequence ID" value="TQN48241.1"/>
    <property type="molecule type" value="Genomic_DNA"/>
</dbReference>
<dbReference type="SUPFAM" id="SSF48452">
    <property type="entry name" value="TPR-like"/>
    <property type="match status" value="1"/>
</dbReference>
<dbReference type="InterPro" id="IPR024983">
    <property type="entry name" value="CHAT_dom"/>
</dbReference>
<evidence type="ECO:0000256" key="1">
    <source>
        <dbReference type="SAM" id="MobiDB-lite"/>
    </source>
</evidence>
<evidence type="ECO:0000259" key="2">
    <source>
        <dbReference type="Pfam" id="PF12770"/>
    </source>
</evidence>
<accession>A0A543PVY8</accession>
<dbReference type="RefSeq" id="WP_141821049.1">
    <property type="nucleotide sequence ID" value="NZ_BAAAQC010000008.1"/>
</dbReference>
<evidence type="ECO:0000313" key="4">
    <source>
        <dbReference type="Proteomes" id="UP000320085"/>
    </source>
</evidence>
<reference evidence="3 4" key="1">
    <citation type="submission" date="2019-06" db="EMBL/GenBank/DDBJ databases">
        <title>Sequencing the genomes of 1000 actinobacteria strains.</title>
        <authorList>
            <person name="Klenk H.-P."/>
        </authorList>
    </citation>
    <scope>NUCLEOTIDE SEQUENCE [LARGE SCALE GENOMIC DNA]</scope>
    <source>
        <strain evidence="3 4">DSM 21776</strain>
    </source>
</reference>